<dbReference type="EMBL" id="CNFT01000123">
    <property type="protein sequence ID" value="CKR15377.1"/>
    <property type="molecule type" value="Genomic_DNA"/>
</dbReference>
<reference evidence="3 4" key="1">
    <citation type="submission" date="2015-03" db="EMBL/GenBank/DDBJ databases">
        <authorList>
            <consortium name="Pathogen Informatics"/>
        </authorList>
    </citation>
    <scope>NUCLEOTIDE SEQUENCE [LARGE SCALE GENOMIC DNA]</scope>
    <source>
        <strain evidence="1 4">Bir 185</strain>
        <strain evidence="2 3">D00501624</strain>
    </source>
</reference>
<evidence type="ECO:0000313" key="3">
    <source>
        <dbReference type="Proteomes" id="UP000039217"/>
    </source>
</evidence>
<evidence type="ECO:0000313" key="4">
    <source>
        <dbReference type="Proteomes" id="UP000050164"/>
    </source>
</evidence>
<dbReference type="EMBL" id="CQQC01000552">
    <property type="protein sequence ID" value="CNV20503.1"/>
    <property type="molecule type" value="Genomic_DNA"/>
</dbReference>
<proteinExistence type="predicted"/>
<evidence type="ECO:0000313" key="2">
    <source>
        <dbReference type="EMBL" id="CNV20503.1"/>
    </source>
</evidence>
<sequence>MTRVRLSQLFCRPTVRTEKFGSVWVSHNDSADAIFIGCCWNISLPWWSPVNNNPAVAANATQHPRMVAGRYMAWVSESACVVLERTSHQALTAATKVPAVSSAPLTVWVNAACAVLLVSSTTMLLNSARPVVGL</sequence>
<protein>
    <submittedName>
        <fullName evidence="1">Uncharacterized protein</fullName>
    </submittedName>
</protein>
<accession>A0A654ZVW5</accession>
<name>A0A654ZVW5_MYCTX</name>
<dbReference type="Proteomes" id="UP000050164">
    <property type="component" value="Unassembled WGS sequence"/>
</dbReference>
<organism evidence="1 4">
    <name type="scientific">Mycobacterium tuberculosis</name>
    <dbReference type="NCBI Taxonomy" id="1773"/>
    <lineage>
        <taxon>Bacteria</taxon>
        <taxon>Bacillati</taxon>
        <taxon>Actinomycetota</taxon>
        <taxon>Actinomycetes</taxon>
        <taxon>Mycobacteriales</taxon>
        <taxon>Mycobacteriaceae</taxon>
        <taxon>Mycobacterium</taxon>
        <taxon>Mycobacterium tuberculosis complex</taxon>
    </lineage>
</organism>
<dbReference type="Proteomes" id="UP000039217">
    <property type="component" value="Unassembled WGS sequence"/>
</dbReference>
<dbReference type="AlphaFoldDB" id="A0A654ZVW5"/>
<evidence type="ECO:0000313" key="1">
    <source>
        <dbReference type="EMBL" id="CKR15377.1"/>
    </source>
</evidence>
<gene>
    <name evidence="2" type="ORF">ERS007661_01819</name>
    <name evidence="1" type="ORF">ERS027659_00813</name>
</gene>